<sequence>MPARFLLRHIPAHPSFSGEDSGETSNSSEDSGETLLRFLLRHTPPSELNKTYSSRYAEVGSGGAVEVAGFRISIISRLTNSETLAADLMDFHSLTRRELQSLCKLNKIPANITNIAMADALKSLQIVVGIETADLGEKVEASHTRCRTSTRQKAKTTETETLPSTVSRTTRRGRKQLSTEVEDSNNNLLQTPVISNVSHRLSECTENEAKQVKYSTRRSTRLTENKSAAPIVAKAVELDFLDVTSENPVETEVEDICNAFEKLDVLVMEEEETTHKSGVITYEICDVKAESDGISSPSEEATQNSREDDVDYDEVINNLKQESHETSNLCEEEDLEDNLKASDVKYDLKPDSDDISSPCEDEDLGQKLDLGDSFMRGVKEDNHVMAQEQSSNSKTISCPFADENLEVETFNVVKENNFGADDVLGHEDNLCAEIEIGHEDILCVQIEITNQVPEYNESGSIVIDDPLDEITINEMEETSENNTADETIDVIPIVSTIITEDEDIEPAPITENNVSEKFDAESCLATQNPLIFHDAISHLAHATSIKKATPLTAVSDDKENIVDECKVRKEKDEMKIKSVNEMSIRQLKKQLKALTLKTLNSKLIDQEGEAAATRPALQPVCENQMMVGTEAEN</sequence>
<gene>
    <name evidence="2" type="ORF">E3N88_18426</name>
</gene>
<dbReference type="PANTHER" id="PTHR33621">
    <property type="entry name" value="ASPARTIC/GLUTAMIC ACID-RICH PROTEIN"/>
    <property type="match status" value="1"/>
</dbReference>
<proteinExistence type="predicted"/>
<evidence type="ECO:0000256" key="1">
    <source>
        <dbReference type="SAM" id="MobiDB-lite"/>
    </source>
</evidence>
<dbReference type="EMBL" id="SZYD01000010">
    <property type="protein sequence ID" value="KAD4981755.1"/>
    <property type="molecule type" value="Genomic_DNA"/>
</dbReference>
<feature type="region of interest" description="Disordered" evidence="1">
    <location>
        <begin position="148"/>
        <end position="182"/>
    </location>
</feature>
<reference evidence="2 3" key="1">
    <citation type="submission" date="2019-05" db="EMBL/GenBank/DDBJ databases">
        <title>Mikania micrantha, genome provides insights into the molecular mechanism of rapid growth.</title>
        <authorList>
            <person name="Liu B."/>
        </authorList>
    </citation>
    <scope>NUCLEOTIDE SEQUENCE [LARGE SCALE GENOMIC DNA]</scope>
    <source>
        <strain evidence="2">NLD-2019</strain>
        <tissue evidence="2">Leaf</tissue>
    </source>
</reference>
<dbReference type="AlphaFoldDB" id="A0A5N6NM20"/>
<comment type="caution">
    <text evidence="2">The sequence shown here is derived from an EMBL/GenBank/DDBJ whole genome shotgun (WGS) entry which is preliminary data.</text>
</comment>
<evidence type="ECO:0000313" key="2">
    <source>
        <dbReference type="EMBL" id="KAD4981755.1"/>
    </source>
</evidence>
<evidence type="ECO:0000313" key="3">
    <source>
        <dbReference type="Proteomes" id="UP000326396"/>
    </source>
</evidence>
<dbReference type="PANTHER" id="PTHR33621:SF2">
    <property type="entry name" value="RIBOSOMAL L1 DOMAIN-CONTAINING PROTEIN"/>
    <property type="match status" value="1"/>
</dbReference>
<protein>
    <submittedName>
        <fullName evidence="2">Uncharacterized protein</fullName>
    </submittedName>
</protein>
<keyword evidence="3" id="KW-1185">Reference proteome</keyword>
<dbReference type="OrthoDB" id="1916794at2759"/>
<accession>A0A5N6NM20</accession>
<dbReference type="Proteomes" id="UP000326396">
    <property type="component" value="Linkage Group LG18"/>
</dbReference>
<feature type="region of interest" description="Disordered" evidence="1">
    <location>
        <begin position="346"/>
        <end position="366"/>
    </location>
</feature>
<organism evidence="2 3">
    <name type="scientific">Mikania micrantha</name>
    <name type="common">bitter vine</name>
    <dbReference type="NCBI Taxonomy" id="192012"/>
    <lineage>
        <taxon>Eukaryota</taxon>
        <taxon>Viridiplantae</taxon>
        <taxon>Streptophyta</taxon>
        <taxon>Embryophyta</taxon>
        <taxon>Tracheophyta</taxon>
        <taxon>Spermatophyta</taxon>
        <taxon>Magnoliopsida</taxon>
        <taxon>eudicotyledons</taxon>
        <taxon>Gunneridae</taxon>
        <taxon>Pentapetalae</taxon>
        <taxon>asterids</taxon>
        <taxon>campanulids</taxon>
        <taxon>Asterales</taxon>
        <taxon>Asteraceae</taxon>
        <taxon>Asteroideae</taxon>
        <taxon>Heliantheae alliance</taxon>
        <taxon>Eupatorieae</taxon>
        <taxon>Mikania</taxon>
    </lineage>
</organism>
<name>A0A5N6NM20_9ASTR</name>
<feature type="region of interest" description="Disordered" evidence="1">
    <location>
        <begin position="291"/>
        <end position="310"/>
    </location>
</feature>
<feature type="compositionally biased region" description="Polar residues" evidence="1">
    <location>
        <begin position="159"/>
        <end position="168"/>
    </location>
</feature>
<feature type="compositionally biased region" description="Polar residues" evidence="1">
    <location>
        <begin position="293"/>
        <end position="304"/>
    </location>
</feature>